<feature type="transmembrane region" description="Helical" evidence="7">
    <location>
        <begin position="442"/>
        <end position="462"/>
    </location>
</feature>
<evidence type="ECO:0000256" key="4">
    <source>
        <dbReference type="ARBA" id="ARBA00022989"/>
    </source>
</evidence>
<dbReference type="PROSITE" id="PS50850">
    <property type="entry name" value="MFS"/>
    <property type="match status" value="1"/>
</dbReference>
<dbReference type="SUPFAM" id="SSF103473">
    <property type="entry name" value="MFS general substrate transporter"/>
    <property type="match status" value="1"/>
</dbReference>
<sequence length="533" mass="58698">MEKPSTLKLDGTTDSPPPSFNAHDHYNGRKLTLAEQVAQVDALATAPGVTLASFAHLDEKKILRKMDLRLIPMLALLYLLSFLDRGNIGNAKIEGLTEDLHITGPQYNWCLTAFFFTYAAFEVPSNLLLKKLRPSIWLPTIMVAWGIVMTLMGIVQNFNGLLIARIFLGVAEAGLFPGVAYYITMWYCRHEAQTRQALFFSAASIAGAFSGLLAFGIAHMDGVGGLAGWRWIFILEGILTVLVALLAYFVLFDFPETATFLTPEERAFVVYRLKYQGQAEEEREGAQGRVSQDDSFQWKYVKAAFLDWQIWLNVWVYWGIVAPLYGISLFLPTIIKGLGYTSSTAQLLTVPIYITAAVLAIAVAYASDRYGKRSPFILVCLCIMAVGFIMCIASPKPGVVYAGVFIAAAALYPAFPGNITWLSNNLAGSTKRATGQALQIALGNLAGEPSLTLFAAMASNFYRSKDAPHYKLGHALELAFIVAGILALLLIVFNYRRINAKRERQLAEGGHAGYSPEELSALGDRAMTFRYML</sequence>
<evidence type="ECO:0000259" key="8">
    <source>
        <dbReference type="PROSITE" id="PS50850"/>
    </source>
</evidence>
<dbReference type="AlphaFoldDB" id="A0A6A6QLD5"/>
<dbReference type="Pfam" id="PF07690">
    <property type="entry name" value="MFS_1"/>
    <property type="match status" value="1"/>
</dbReference>
<feature type="transmembrane region" description="Helical" evidence="7">
    <location>
        <begin position="376"/>
        <end position="395"/>
    </location>
</feature>
<feature type="transmembrane region" description="Helical" evidence="7">
    <location>
        <begin position="231"/>
        <end position="251"/>
    </location>
</feature>
<feature type="transmembrane region" description="Helical" evidence="7">
    <location>
        <begin position="315"/>
        <end position="335"/>
    </location>
</feature>
<dbReference type="Gene3D" id="1.20.1250.20">
    <property type="entry name" value="MFS general substrate transporter like domains"/>
    <property type="match status" value="2"/>
</dbReference>
<keyword evidence="10" id="KW-1185">Reference proteome</keyword>
<protein>
    <submittedName>
        <fullName evidence="9">MFS general substrate transporter</fullName>
    </submittedName>
</protein>
<evidence type="ECO:0000256" key="3">
    <source>
        <dbReference type="ARBA" id="ARBA00022692"/>
    </source>
</evidence>
<comment type="subcellular location">
    <subcellularLocation>
        <location evidence="1">Membrane</location>
        <topology evidence="1">Multi-pass membrane protein</topology>
    </subcellularLocation>
</comment>
<name>A0A6A6QLD5_9PEZI</name>
<accession>A0A6A6QLD5</accession>
<keyword evidence="3 7" id="KW-0812">Transmembrane</keyword>
<feature type="transmembrane region" description="Helical" evidence="7">
    <location>
        <begin position="136"/>
        <end position="156"/>
    </location>
</feature>
<dbReference type="InterPro" id="IPR011701">
    <property type="entry name" value="MFS"/>
</dbReference>
<dbReference type="GO" id="GO:0016020">
    <property type="term" value="C:membrane"/>
    <property type="evidence" value="ECO:0007669"/>
    <property type="project" value="UniProtKB-SubCell"/>
</dbReference>
<feature type="transmembrane region" description="Helical" evidence="7">
    <location>
        <begin position="347"/>
        <end position="367"/>
    </location>
</feature>
<evidence type="ECO:0000256" key="1">
    <source>
        <dbReference type="ARBA" id="ARBA00004141"/>
    </source>
</evidence>
<evidence type="ECO:0000256" key="2">
    <source>
        <dbReference type="ARBA" id="ARBA00022448"/>
    </source>
</evidence>
<dbReference type="InterPro" id="IPR036259">
    <property type="entry name" value="MFS_trans_sf"/>
</dbReference>
<keyword evidence="2" id="KW-0813">Transport</keyword>
<dbReference type="EMBL" id="MU004193">
    <property type="protein sequence ID" value="KAF2492790.1"/>
    <property type="molecule type" value="Genomic_DNA"/>
</dbReference>
<feature type="region of interest" description="Disordered" evidence="6">
    <location>
        <begin position="1"/>
        <end position="20"/>
    </location>
</feature>
<feature type="transmembrane region" description="Helical" evidence="7">
    <location>
        <begin position="162"/>
        <end position="185"/>
    </location>
</feature>
<feature type="transmembrane region" description="Helical" evidence="7">
    <location>
        <begin position="68"/>
        <end position="86"/>
    </location>
</feature>
<gene>
    <name evidence="9" type="ORF">BU16DRAFT_466182</name>
</gene>
<keyword evidence="4 7" id="KW-1133">Transmembrane helix</keyword>
<feature type="domain" description="Major facilitator superfamily (MFS) profile" evidence="8">
    <location>
        <begin position="70"/>
        <end position="502"/>
    </location>
</feature>
<evidence type="ECO:0000256" key="5">
    <source>
        <dbReference type="ARBA" id="ARBA00023136"/>
    </source>
</evidence>
<dbReference type="FunFam" id="1.20.1250.20:FF:000068">
    <property type="entry name" value="MFS general substrate transporter"/>
    <property type="match status" value="1"/>
</dbReference>
<feature type="transmembrane region" description="Helical" evidence="7">
    <location>
        <begin position="106"/>
        <end position="129"/>
    </location>
</feature>
<keyword evidence="5 7" id="KW-0472">Membrane</keyword>
<dbReference type="OrthoDB" id="2962993at2759"/>
<proteinExistence type="predicted"/>
<feature type="transmembrane region" description="Helical" evidence="7">
    <location>
        <begin position="197"/>
        <end position="219"/>
    </location>
</feature>
<dbReference type="PANTHER" id="PTHR43791">
    <property type="entry name" value="PERMEASE-RELATED"/>
    <property type="match status" value="1"/>
</dbReference>
<dbReference type="FunFam" id="1.20.1250.20:FF:000034">
    <property type="entry name" value="MFS general substrate transporter"/>
    <property type="match status" value="1"/>
</dbReference>
<dbReference type="PANTHER" id="PTHR43791:SF18">
    <property type="entry name" value="NICOTINIC ACID TRANSPORTER TNA1, PUTATIVE (AFU_ORTHOLOGUE AFUA_3G03820)-RELATED"/>
    <property type="match status" value="1"/>
</dbReference>
<feature type="transmembrane region" description="Helical" evidence="7">
    <location>
        <begin position="401"/>
        <end position="421"/>
    </location>
</feature>
<dbReference type="Proteomes" id="UP000799750">
    <property type="component" value="Unassembled WGS sequence"/>
</dbReference>
<feature type="transmembrane region" description="Helical" evidence="7">
    <location>
        <begin position="474"/>
        <end position="495"/>
    </location>
</feature>
<evidence type="ECO:0000256" key="7">
    <source>
        <dbReference type="SAM" id="Phobius"/>
    </source>
</evidence>
<reference evidence="9" key="1">
    <citation type="journal article" date="2020" name="Stud. Mycol.">
        <title>101 Dothideomycetes genomes: a test case for predicting lifestyles and emergence of pathogens.</title>
        <authorList>
            <person name="Haridas S."/>
            <person name="Albert R."/>
            <person name="Binder M."/>
            <person name="Bloem J."/>
            <person name="Labutti K."/>
            <person name="Salamov A."/>
            <person name="Andreopoulos B."/>
            <person name="Baker S."/>
            <person name="Barry K."/>
            <person name="Bills G."/>
            <person name="Bluhm B."/>
            <person name="Cannon C."/>
            <person name="Castanera R."/>
            <person name="Culley D."/>
            <person name="Daum C."/>
            <person name="Ezra D."/>
            <person name="Gonzalez J."/>
            <person name="Henrissat B."/>
            <person name="Kuo A."/>
            <person name="Liang C."/>
            <person name="Lipzen A."/>
            <person name="Lutzoni F."/>
            <person name="Magnuson J."/>
            <person name="Mondo S."/>
            <person name="Nolan M."/>
            <person name="Ohm R."/>
            <person name="Pangilinan J."/>
            <person name="Park H.-J."/>
            <person name="Ramirez L."/>
            <person name="Alfaro M."/>
            <person name="Sun H."/>
            <person name="Tritt A."/>
            <person name="Yoshinaga Y."/>
            <person name="Zwiers L.-H."/>
            <person name="Turgeon B."/>
            <person name="Goodwin S."/>
            <person name="Spatafora J."/>
            <person name="Crous P."/>
            <person name="Grigoriev I."/>
        </authorList>
    </citation>
    <scope>NUCLEOTIDE SEQUENCE</scope>
    <source>
        <strain evidence="9">CBS 269.34</strain>
    </source>
</reference>
<evidence type="ECO:0000256" key="6">
    <source>
        <dbReference type="SAM" id="MobiDB-lite"/>
    </source>
</evidence>
<organism evidence="9 10">
    <name type="scientific">Lophium mytilinum</name>
    <dbReference type="NCBI Taxonomy" id="390894"/>
    <lineage>
        <taxon>Eukaryota</taxon>
        <taxon>Fungi</taxon>
        <taxon>Dikarya</taxon>
        <taxon>Ascomycota</taxon>
        <taxon>Pezizomycotina</taxon>
        <taxon>Dothideomycetes</taxon>
        <taxon>Pleosporomycetidae</taxon>
        <taxon>Mytilinidiales</taxon>
        <taxon>Mytilinidiaceae</taxon>
        <taxon>Lophium</taxon>
    </lineage>
</organism>
<evidence type="ECO:0000313" key="9">
    <source>
        <dbReference type="EMBL" id="KAF2492790.1"/>
    </source>
</evidence>
<evidence type="ECO:0000313" key="10">
    <source>
        <dbReference type="Proteomes" id="UP000799750"/>
    </source>
</evidence>
<dbReference type="InterPro" id="IPR020846">
    <property type="entry name" value="MFS_dom"/>
</dbReference>
<dbReference type="GO" id="GO:0022857">
    <property type="term" value="F:transmembrane transporter activity"/>
    <property type="evidence" value="ECO:0007669"/>
    <property type="project" value="InterPro"/>
</dbReference>